<evidence type="ECO:0000256" key="1">
    <source>
        <dbReference type="ARBA" id="ARBA00001974"/>
    </source>
</evidence>
<accession>A0A840EY55</accession>
<dbReference type="Proteomes" id="UP000551501">
    <property type="component" value="Unassembled WGS sequence"/>
</dbReference>
<keyword evidence="8" id="KW-1185">Reference proteome</keyword>
<evidence type="ECO:0000259" key="6">
    <source>
        <dbReference type="Pfam" id="PF05199"/>
    </source>
</evidence>
<feature type="domain" description="Glucose-methanol-choline oxidoreductase C-terminal" evidence="6">
    <location>
        <begin position="347"/>
        <end position="397"/>
    </location>
</feature>
<protein>
    <submittedName>
        <fullName evidence="7">GMC family mycofactocin-associated oxidreductase</fullName>
    </submittedName>
</protein>
<dbReference type="SUPFAM" id="SSF51905">
    <property type="entry name" value="FAD/NAD(P)-binding domain"/>
    <property type="match status" value="1"/>
</dbReference>
<proteinExistence type="inferred from homology"/>
<dbReference type="Pfam" id="PF00732">
    <property type="entry name" value="GMC_oxred_N"/>
    <property type="match status" value="1"/>
</dbReference>
<evidence type="ECO:0000313" key="7">
    <source>
        <dbReference type="EMBL" id="MBB4135268.1"/>
    </source>
</evidence>
<dbReference type="NCBIfam" id="TIGR04542">
    <property type="entry name" value="GMC_mycofac_2"/>
    <property type="match status" value="1"/>
</dbReference>
<keyword evidence="4" id="KW-0274">FAD</keyword>
<reference evidence="7 8" key="1">
    <citation type="submission" date="2020-08" db="EMBL/GenBank/DDBJ databases">
        <title>Sequencing the genomes of 1000 actinobacteria strains.</title>
        <authorList>
            <person name="Klenk H.-P."/>
        </authorList>
    </citation>
    <scope>NUCLEOTIDE SEQUENCE [LARGE SCALE GENOMIC DNA]</scope>
    <source>
        <strain evidence="7 8">DSM 45298</strain>
    </source>
</reference>
<feature type="domain" description="Glucose-methanol-choline oxidoreductase N-terminal" evidence="5">
    <location>
        <begin position="4"/>
        <end position="222"/>
    </location>
</feature>
<gene>
    <name evidence="7" type="ORF">BKA16_001820</name>
</gene>
<evidence type="ECO:0000256" key="4">
    <source>
        <dbReference type="ARBA" id="ARBA00022827"/>
    </source>
</evidence>
<sequence length="404" mass="41995">MTVDVLIVGAGSAGCVLAERLSRDPARQVLLVERGPADVSSAPLDRLPIDSPARAVSVPEGGGRPVVRGRGLGGSSAINGGYFLRGHRADYVSWPWPEAEIADAFRVATGLMRATPFADAELGDVARAFETWHAGATNTAAWPTEGVNRVWSNRVDGARWTSAHVLAAAGPRPGLTVRPDVEAVALTTRETTVTGVRTADDEVIVAREVIVCAGTLGTAILLSPLTGPLPVHEHAETIVRFTPRRRLRAPALLQSVAHTGGVEIRPYGDDFAAFAALRATGVPIGVADMAGTTGTVDGRAVDLGRPDDAANLRMAGGVESVVAMLTDDAFADLVEPGSIRVDPVTGMSQHAWGSLPAGDATDADGALDGWTRLRVVDGSILPGPLRSGPHASIVMLAVLLGDRL</sequence>
<dbReference type="RefSeq" id="WP_183370331.1">
    <property type="nucleotide sequence ID" value="NZ_BAABHL010000127.1"/>
</dbReference>
<comment type="caution">
    <text evidence="7">The sequence shown here is derived from an EMBL/GenBank/DDBJ whole genome shotgun (WGS) entry which is preliminary data.</text>
</comment>
<evidence type="ECO:0000256" key="2">
    <source>
        <dbReference type="ARBA" id="ARBA00010790"/>
    </source>
</evidence>
<comment type="similarity">
    <text evidence="2">Belongs to the GMC oxidoreductase family.</text>
</comment>
<dbReference type="InterPro" id="IPR000172">
    <property type="entry name" value="GMC_OxRdtase_N"/>
</dbReference>
<keyword evidence="3" id="KW-0285">Flavoprotein</keyword>
<dbReference type="InterPro" id="IPR036188">
    <property type="entry name" value="FAD/NAD-bd_sf"/>
</dbReference>
<dbReference type="EMBL" id="JACIFP010000001">
    <property type="protein sequence ID" value="MBB4135268.1"/>
    <property type="molecule type" value="Genomic_DNA"/>
</dbReference>
<dbReference type="GO" id="GO:0050660">
    <property type="term" value="F:flavin adenine dinucleotide binding"/>
    <property type="evidence" value="ECO:0007669"/>
    <property type="project" value="InterPro"/>
</dbReference>
<dbReference type="Pfam" id="PF05199">
    <property type="entry name" value="GMC_oxred_C"/>
    <property type="match status" value="1"/>
</dbReference>
<dbReference type="PANTHER" id="PTHR11552">
    <property type="entry name" value="GLUCOSE-METHANOL-CHOLINE GMC OXIDOREDUCTASE"/>
    <property type="match status" value="1"/>
</dbReference>
<evidence type="ECO:0000259" key="5">
    <source>
        <dbReference type="Pfam" id="PF00732"/>
    </source>
</evidence>
<dbReference type="InterPro" id="IPR012132">
    <property type="entry name" value="GMC_OxRdtase"/>
</dbReference>
<evidence type="ECO:0000313" key="8">
    <source>
        <dbReference type="Proteomes" id="UP000551501"/>
    </source>
</evidence>
<dbReference type="Gene3D" id="3.50.50.60">
    <property type="entry name" value="FAD/NAD(P)-binding domain"/>
    <property type="match status" value="2"/>
</dbReference>
<dbReference type="InterPro" id="IPR030900">
    <property type="entry name" value="GMC_mycofac_OxRdtase"/>
</dbReference>
<evidence type="ECO:0000256" key="3">
    <source>
        <dbReference type="ARBA" id="ARBA00022630"/>
    </source>
</evidence>
<name>A0A840EY55_9ACTN</name>
<dbReference type="InterPro" id="IPR007867">
    <property type="entry name" value="GMC_OxRtase_C"/>
</dbReference>
<dbReference type="AlphaFoldDB" id="A0A840EY55"/>
<organism evidence="7 8">
    <name type="scientific">Gordonia humi</name>
    <dbReference type="NCBI Taxonomy" id="686429"/>
    <lineage>
        <taxon>Bacteria</taxon>
        <taxon>Bacillati</taxon>
        <taxon>Actinomycetota</taxon>
        <taxon>Actinomycetes</taxon>
        <taxon>Mycobacteriales</taxon>
        <taxon>Gordoniaceae</taxon>
        <taxon>Gordonia</taxon>
    </lineage>
</organism>
<dbReference type="PANTHER" id="PTHR11552:SF147">
    <property type="entry name" value="CHOLINE DEHYDROGENASE, MITOCHONDRIAL"/>
    <property type="match status" value="1"/>
</dbReference>
<dbReference type="Gene3D" id="3.30.410.40">
    <property type="match status" value="1"/>
</dbReference>
<comment type="cofactor">
    <cofactor evidence="1">
        <name>FAD</name>
        <dbReference type="ChEBI" id="CHEBI:57692"/>
    </cofactor>
</comment>
<dbReference type="GO" id="GO:0016614">
    <property type="term" value="F:oxidoreductase activity, acting on CH-OH group of donors"/>
    <property type="evidence" value="ECO:0007669"/>
    <property type="project" value="InterPro"/>
</dbReference>